<dbReference type="Proteomes" id="UP000680045">
    <property type="component" value="Unassembled WGS sequence"/>
</dbReference>
<accession>A0A941J5W1</accession>
<evidence type="ECO:0000313" key="1">
    <source>
        <dbReference type="EMBL" id="MBR8645437.1"/>
    </source>
</evidence>
<reference evidence="1" key="1">
    <citation type="submission" date="2021-04" db="EMBL/GenBank/DDBJ databases">
        <title>Whole genome sequencing of Enterococci isolates from hospitalized patients.</title>
        <authorList>
            <person name="Ogoti B.M."/>
            <person name="Onyambu F.G."/>
        </authorList>
    </citation>
    <scope>NUCLEOTIDE SEQUENCE</scope>
    <source>
        <strain evidence="1">242</strain>
    </source>
</reference>
<protein>
    <submittedName>
        <fullName evidence="1">Uncharacterized protein</fullName>
    </submittedName>
</protein>
<dbReference type="AlphaFoldDB" id="A0A941J5W1"/>
<evidence type="ECO:0000313" key="2">
    <source>
        <dbReference type="Proteomes" id="UP000680045"/>
    </source>
</evidence>
<organism evidence="1 2">
    <name type="scientific">Peribacillus frigoritolerans</name>
    <dbReference type="NCBI Taxonomy" id="450367"/>
    <lineage>
        <taxon>Bacteria</taxon>
        <taxon>Bacillati</taxon>
        <taxon>Bacillota</taxon>
        <taxon>Bacilli</taxon>
        <taxon>Bacillales</taxon>
        <taxon>Bacillaceae</taxon>
        <taxon>Peribacillus</taxon>
    </lineage>
</organism>
<dbReference type="EMBL" id="JAGTPW010000035">
    <property type="protein sequence ID" value="MBR8645437.1"/>
    <property type="molecule type" value="Genomic_DNA"/>
</dbReference>
<gene>
    <name evidence="1" type="ORF">KEH51_18625</name>
</gene>
<sequence>MEEEGLAYLPSQNSTEIEEKFNREEFLSDILNKAEENAFMKFGDKINPKLAMNSKWSYYQKWKKPLQKWLHNFRMKITAIVHH</sequence>
<name>A0A941J5W1_9BACI</name>
<proteinExistence type="predicted"/>
<comment type="caution">
    <text evidence="1">The sequence shown here is derived from an EMBL/GenBank/DDBJ whole genome shotgun (WGS) entry which is preliminary data.</text>
</comment>